<organism evidence="2 3">
    <name type="scientific">Naganishia liquefaciens</name>
    <dbReference type="NCBI Taxonomy" id="104408"/>
    <lineage>
        <taxon>Eukaryota</taxon>
        <taxon>Fungi</taxon>
        <taxon>Dikarya</taxon>
        <taxon>Basidiomycota</taxon>
        <taxon>Agaricomycotina</taxon>
        <taxon>Tremellomycetes</taxon>
        <taxon>Filobasidiales</taxon>
        <taxon>Filobasidiaceae</taxon>
        <taxon>Naganishia</taxon>
    </lineage>
</organism>
<accession>A0A8H3YD39</accession>
<dbReference type="AlphaFoldDB" id="A0A8H3YD39"/>
<feature type="signal peptide" evidence="1">
    <location>
        <begin position="1"/>
        <end position="19"/>
    </location>
</feature>
<evidence type="ECO:0000313" key="3">
    <source>
        <dbReference type="Proteomes" id="UP000620104"/>
    </source>
</evidence>
<reference evidence="2" key="1">
    <citation type="submission" date="2020-07" db="EMBL/GenBank/DDBJ databases">
        <title>Draft Genome Sequence of a Deep-Sea Yeast, Naganishia (Cryptococcus) liquefaciens strain N6.</title>
        <authorList>
            <person name="Han Y.W."/>
            <person name="Kajitani R."/>
            <person name="Morimoto H."/>
            <person name="Parhat M."/>
            <person name="Tsubouchi H."/>
            <person name="Bakenova O."/>
            <person name="Ogata M."/>
            <person name="Argunhan B."/>
            <person name="Aoki R."/>
            <person name="Kajiwara S."/>
            <person name="Itoh T."/>
            <person name="Iwasaki H."/>
        </authorList>
    </citation>
    <scope>NUCLEOTIDE SEQUENCE</scope>
    <source>
        <strain evidence="2">N6</strain>
    </source>
</reference>
<feature type="chain" id="PRO_5034233545" evidence="1">
    <location>
        <begin position="20"/>
        <end position="298"/>
    </location>
</feature>
<keyword evidence="1" id="KW-0732">Signal</keyword>
<sequence length="298" mass="33371">MNSLRLLVICALAFLHVLAAPAIWRNTSLNTIEKHDLAERADACQATWPIQSADPWQDVYDVEKFFGLPIPVKATLLMLNHLDPTYLVAPEHNIPVSDCELRDKTRPSNRIDIYNAGNVCGIQVRLTAEEDMKCLVPEENKRFGLAPLIMKQVYNKLRLGVQYINVPGKPVANLGLTWGQSDATATQQFFSAVTSVKLASRTITEINAEGPASLRSILDKYRTSPVFFSTYTTIFVITGHEGDGKQRTWHMLGVRSTREQKWTEEQFQLFKDSTFLYQAEDGGLAAGREECLPADILG</sequence>
<protein>
    <submittedName>
        <fullName evidence="2">Uncharacterized protein</fullName>
    </submittedName>
</protein>
<proteinExistence type="predicted"/>
<name>A0A8H3YD39_9TREE</name>
<comment type="caution">
    <text evidence="2">The sequence shown here is derived from an EMBL/GenBank/DDBJ whole genome shotgun (WGS) entry which is preliminary data.</text>
</comment>
<dbReference type="EMBL" id="BLZA01000009">
    <property type="protein sequence ID" value="GHJ84909.1"/>
    <property type="molecule type" value="Genomic_DNA"/>
</dbReference>
<dbReference type="Proteomes" id="UP000620104">
    <property type="component" value="Unassembled WGS sequence"/>
</dbReference>
<keyword evidence="3" id="KW-1185">Reference proteome</keyword>
<gene>
    <name evidence="2" type="ORF">NliqN6_1311</name>
</gene>
<evidence type="ECO:0000313" key="2">
    <source>
        <dbReference type="EMBL" id="GHJ84909.1"/>
    </source>
</evidence>
<evidence type="ECO:0000256" key="1">
    <source>
        <dbReference type="SAM" id="SignalP"/>
    </source>
</evidence>